<dbReference type="RefSeq" id="WP_064982457.1">
    <property type="nucleotide sequence ID" value="NZ_LZLC01000160.1"/>
</dbReference>
<accession>A0A1A3GY68</accession>
<sequence>MILRVKLFGVEAFTAEFEDQQPVPANMHNPDAPVPPTFQEVIEAKAETAIRKLIENPWIGKQIGRISTVWVAAGMKR</sequence>
<dbReference type="AlphaFoldDB" id="A0A1A3GY68"/>
<protein>
    <submittedName>
        <fullName evidence="1">Uncharacterized protein</fullName>
    </submittedName>
</protein>
<evidence type="ECO:0000313" key="1">
    <source>
        <dbReference type="EMBL" id="OBJ40284.1"/>
    </source>
</evidence>
<gene>
    <name evidence="1" type="ORF">A5630_25370</name>
</gene>
<comment type="caution">
    <text evidence="1">The sequence shown here is derived from an EMBL/GenBank/DDBJ whole genome shotgun (WGS) entry which is preliminary data.</text>
</comment>
<organism evidence="1 2">
    <name type="scientific">Mycolicibacterium mucogenicum</name>
    <name type="common">Mycobacterium mucogenicum</name>
    <dbReference type="NCBI Taxonomy" id="56689"/>
    <lineage>
        <taxon>Bacteria</taxon>
        <taxon>Bacillati</taxon>
        <taxon>Actinomycetota</taxon>
        <taxon>Actinomycetes</taxon>
        <taxon>Mycobacteriales</taxon>
        <taxon>Mycobacteriaceae</taxon>
        <taxon>Mycolicibacterium</taxon>
    </lineage>
</organism>
<dbReference type="Proteomes" id="UP000093898">
    <property type="component" value="Unassembled WGS sequence"/>
</dbReference>
<proteinExistence type="predicted"/>
<evidence type="ECO:0000313" key="2">
    <source>
        <dbReference type="Proteomes" id="UP000093898"/>
    </source>
</evidence>
<name>A0A1A3GY68_MYCMU</name>
<reference evidence="1 2" key="1">
    <citation type="submission" date="2016-06" db="EMBL/GenBank/DDBJ databases">
        <authorList>
            <person name="Kjaerup R.B."/>
            <person name="Dalgaard T.S."/>
            <person name="Juul-Madsen H.R."/>
        </authorList>
    </citation>
    <scope>NUCLEOTIDE SEQUENCE [LARGE SCALE GENOMIC DNA]</scope>
    <source>
        <strain evidence="1 2">1127319.6</strain>
    </source>
</reference>
<dbReference type="EMBL" id="LZLC01000160">
    <property type="protein sequence ID" value="OBJ40284.1"/>
    <property type="molecule type" value="Genomic_DNA"/>
</dbReference>